<dbReference type="GO" id="GO:0000030">
    <property type="term" value="F:mannosyltransferase activity"/>
    <property type="evidence" value="ECO:0007669"/>
    <property type="project" value="InterPro"/>
</dbReference>
<gene>
    <name evidence="10" type="ORF">Tasa_003_012</name>
</gene>
<dbReference type="GO" id="GO:0009103">
    <property type="term" value="P:lipopolysaccharide biosynthetic process"/>
    <property type="evidence" value="ECO:0007669"/>
    <property type="project" value="UniProtKB-ARBA"/>
</dbReference>
<evidence type="ECO:0000256" key="2">
    <source>
        <dbReference type="ARBA" id="ARBA00022475"/>
    </source>
</evidence>
<dbReference type="EMBL" id="BALE01000003">
    <property type="protein sequence ID" value="GAN52834.1"/>
    <property type="molecule type" value="Genomic_DNA"/>
</dbReference>
<feature type="transmembrane region" description="Helical" evidence="8">
    <location>
        <begin position="329"/>
        <end position="348"/>
    </location>
</feature>
<dbReference type="STRING" id="1231623.Tasa_003_012"/>
<evidence type="ECO:0000256" key="4">
    <source>
        <dbReference type="ARBA" id="ARBA00022679"/>
    </source>
</evidence>
<name>A0A0D6MGS8_9PROT</name>
<keyword evidence="5 8" id="KW-0812">Transmembrane</keyword>
<proteinExistence type="predicted"/>
<protein>
    <recommendedName>
        <fullName evidence="9">Glycosyltransferase RgtA/B/C/D-like domain-containing protein</fullName>
    </recommendedName>
</protein>
<organism evidence="10 11">
    <name type="scientific">Tanticharoenia sakaeratensis NBRC 103193</name>
    <dbReference type="NCBI Taxonomy" id="1231623"/>
    <lineage>
        <taxon>Bacteria</taxon>
        <taxon>Pseudomonadati</taxon>
        <taxon>Pseudomonadota</taxon>
        <taxon>Alphaproteobacteria</taxon>
        <taxon>Acetobacterales</taxon>
        <taxon>Acetobacteraceae</taxon>
        <taxon>Tanticharoenia</taxon>
    </lineage>
</organism>
<evidence type="ECO:0000256" key="1">
    <source>
        <dbReference type="ARBA" id="ARBA00004651"/>
    </source>
</evidence>
<feature type="transmembrane region" description="Helical" evidence="8">
    <location>
        <begin position="222"/>
        <end position="242"/>
    </location>
</feature>
<feature type="transmembrane region" description="Helical" evidence="8">
    <location>
        <begin position="141"/>
        <end position="163"/>
    </location>
</feature>
<dbReference type="Pfam" id="PF13231">
    <property type="entry name" value="PMT_2"/>
    <property type="match status" value="1"/>
</dbReference>
<evidence type="ECO:0000313" key="10">
    <source>
        <dbReference type="EMBL" id="GAN52834.1"/>
    </source>
</evidence>
<dbReference type="GO" id="GO:0016763">
    <property type="term" value="F:pentosyltransferase activity"/>
    <property type="evidence" value="ECO:0007669"/>
    <property type="project" value="TreeGrafter"/>
</dbReference>
<feature type="transmembrane region" description="Helical" evidence="8">
    <location>
        <begin position="99"/>
        <end position="129"/>
    </location>
</feature>
<keyword evidence="6 8" id="KW-1133">Transmembrane helix</keyword>
<feature type="domain" description="Glycosyltransferase RgtA/B/C/D-like" evidence="9">
    <location>
        <begin position="69"/>
        <end position="236"/>
    </location>
</feature>
<sequence>MALGPMIRLTARHYLAIALIAFATLLPGRASLPPLDRDEPRYMEATAQMLTSHDFVDVRFLDQPRYLQPAGIYWLEAVSVAVLKGGPVRTAWPYRVPSLIAATLAITLTAWLGASLFGARAGLLAAGLLDASTLLTAEGRMATIDSTLLLAVMVVQIALWRAYRDGRAWKTTPIGWALAYWIGMGCGMMLKGPVILIPGLLTPLMLWAWDRDRRWWHNLRPAWGWLLALAVVLPWCVAIDVVSHGTFFSRAVGTNFLGKIGHGQQAHGSPPGFHLLVFAIAFWPGAAFAAWAAPAVWTRRDRPEVRFLLSWIVPHWLVFELIATKLPHYVLPTYPAIAILTAAALCTWPWQVARQRWARLLIGVYLAVGAVAGLAFCVAGPVLLWRIEHIMSPRALLAVVGAVPLVVAVFWLWRQREGERAAWSAIAAAVVIHTGLFVAVIPRLQTIWLAPRIATMFADFKPCPNSTLVSTSFSEPSLVFLVGQGTHLLGPDAAATYLGAHSQCALALVDRRDGPAFSAAMARQHLMPVEYGRIVGVNYSNGHKLDLGLYAPVAQ</sequence>
<dbReference type="InterPro" id="IPR038731">
    <property type="entry name" value="RgtA/B/C-like"/>
</dbReference>
<dbReference type="Proteomes" id="UP000032679">
    <property type="component" value="Unassembled WGS sequence"/>
</dbReference>
<keyword evidence="11" id="KW-1185">Reference proteome</keyword>
<evidence type="ECO:0000313" key="11">
    <source>
        <dbReference type="Proteomes" id="UP000032679"/>
    </source>
</evidence>
<evidence type="ECO:0000256" key="6">
    <source>
        <dbReference type="ARBA" id="ARBA00022989"/>
    </source>
</evidence>
<evidence type="ECO:0000256" key="8">
    <source>
        <dbReference type="SAM" id="Phobius"/>
    </source>
</evidence>
<evidence type="ECO:0000256" key="5">
    <source>
        <dbReference type="ARBA" id="ARBA00022692"/>
    </source>
</evidence>
<accession>A0A0D6MGS8</accession>
<keyword evidence="3" id="KW-0328">Glycosyltransferase</keyword>
<dbReference type="GO" id="GO:0010041">
    <property type="term" value="P:response to iron(III) ion"/>
    <property type="evidence" value="ECO:0007669"/>
    <property type="project" value="TreeGrafter"/>
</dbReference>
<dbReference type="GO" id="GO:0005886">
    <property type="term" value="C:plasma membrane"/>
    <property type="evidence" value="ECO:0007669"/>
    <property type="project" value="UniProtKB-SubCell"/>
</dbReference>
<keyword evidence="4" id="KW-0808">Transferase</keyword>
<reference evidence="10 11" key="1">
    <citation type="submission" date="2012-10" db="EMBL/GenBank/DDBJ databases">
        <title>Genome sequencing of Tanticharoenia sakaeratensis NBRC 103193.</title>
        <authorList>
            <person name="Azuma Y."/>
            <person name="Hadano H."/>
            <person name="Hirakawa H."/>
            <person name="Matsushita K."/>
        </authorList>
    </citation>
    <scope>NUCLEOTIDE SEQUENCE [LARGE SCALE GENOMIC DNA]</scope>
    <source>
        <strain evidence="10 11">NBRC 103193</strain>
    </source>
</reference>
<feature type="transmembrane region" description="Helical" evidence="8">
    <location>
        <begin position="178"/>
        <end position="201"/>
    </location>
</feature>
<feature type="transmembrane region" description="Helical" evidence="8">
    <location>
        <begin position="305"/>
        <end position="323"/>
    </location>
</feature>
<feature type="transmembrane region" description="Helical" evidence="8">
    <location>
        <begin position="395"/>
        <end position="413"/>
    </location>
</feature>
<dbReference type="GO" id="GO:0006493">
    <property type="term" value="P:protein O-linked glycosylation"/>
    <property type="evidence" value="ECO:0007669"/>
    <property type="project" value="InterPro"/>
</dbReference>
<comment type="subcellular location">
    <subcellularLocation>
        <location evidence="1">Cell membrane</location>
        <topology evidence="1">Multi-pass membrane protein</topology>
    </subcellularLocation>
</comment>
<evidence type="ECO:0000256" key="7">
    <source>
        <dbReference type="ARBA" id="ARBA00023136"/>
    </source>
</evidence>
<feature type="transmembrane region" description="Helical" evidence="8">
    <location>
        <begin position="273"/>
        <end position="293"/>
    </location>
</feature>
<feature type="transmembrane region" description="Helical" evidence="8">
    <location>
        <begin position="360"/>
        <end position="383"/>
    </location>
</feature>
<keyword evidence="2" id="KW-1003">Cell membrane</keyword>
<dbReference type="InterPro" id="IPR050297">
    <property type="entry name" value="LipidA_mod_glycosyltrf_83"/>
</dbReference>
<dbReference type="AlphaFoldDB" id="A0A0D6MGS8"/>
<feature type="transmembrane region" description="Helical" evidence="8">
    <location>
        <begin position="425"/>
        <end position="444"/>
    </location>
</feature>
<comment type="caution">
    <text evidence="10">The sequence shown here is derived from an EMBL/GenBank/DDBJ whole genome shotgun (WGS) entry which is preliminary data.</text>
</comment>
<dbReference type="PANTHER" id="PTHR33908:SF3">
    <property type="entry name" value="UNDECAPRENYL PHOSPHATE-ALPHA-4-AMINO-4-DEOXY-L-ARABINOSE ARABINOSYL TRANSFERASE"/>
    <property type="match status" value="1"/>
</dbReference>
<evidence type="ECO:0000259" key="9">
    <source>
        <dbReference type="Pfam" id="PF13231"/>
    </source>
</evidence>
<keyword evidence="7 8" id="KW-0472">Membrane</keyword>
<evidence type="ECO:0000256" key="3">
    <source>
        <dbReference type="ARBA" id="ARBA00022676"/>
    </source>
</evidence>
<dbReference type="PANTHER" id="PTHR33908">
    <property type="entry name" value="MANNOSYLTRANSFERASE YKCB-RELATED"/>
    <property type="match status" value="1"/>
</dbReference>